<reference evidence="1" key="1">
    <citation type="submission" date="2015-04" db="UniProtKB">
        <authorList>
            <consortium name="EnsemblPlants"/>
        </authorList>
    </citation>
    <scope>IDENTIFICATION</scope>
</reference>
<dbReference type="HOGENOM" id="CLU_2018878_0_0_1"/>
<keyword evidence="2" id="KW-1185">Reference proteome</keyword>
<reference evidence="1" key="2">
    <citation type="submission" date="2018-05" db="EMBL/GenBank/DDBJ databases">
        <title>OmerRS3 (Oryza meridionalis Reference Sequence Version 3).</title>
        <authorList>
            <person name="Zhang J."/>
            <person name="Kudrna D."/>
            <person name="Lee S."/>
            <person name="Talag J."/>
            <person name="Welchert J."/>
            <person name="Wing R.A."/>
        </authorList>
    </citation>
    <scope>NUCLEOTIDE SEQUENCE [LARGE SCALE GENOMIC DNA]</scope>
    <source>
        <strain evidence="1">cv. OR44</strain>
    </source>
</reference>
<accession>A0A0E0F6Z0</accession>
<dbReference type="AlphaFoldDB" id="A0A0E0F6Z0"/>
<evidence type="ECO:0000313" key="1">
    <source>
        <dbReference type="EnsemblPlants" id="OMERI11G14490.1"/>
    </source>
</evidence>
<proteinExistence type="predicted"/>
<dbReference type="EnsemblPlants" id="OMERI11G14490.1">
    <property type="protein sequence ID" value="OMERI11G14490.1"/>
    <property type="gene ID" value="OMERI11G14490"/>
</dbReference>
<protein>
    <submittedName>
        <fullName evidence="1">Uncharacterized protein</fullName>
    </submittedName>
</protein>
<dbReference type="Proteomes" id="UP000008021">
    <property type="component" value="Chromosome 11"/>
</dbReference>
<evidence type="ECO:0000313" key="2">
    <source>
        <dbReference type="Proteomes" id="UP000008021"/>
    </source>
</evidence>
<sequence>MARLARRHDGGGGARWPWWRRSFFPLSLSISHGGTVAGALGDGGLEVAAVTSKLRPVLYRRFALGLAGVARSSPAWSGRRGSGDGCGRRPAVEWTRGGYRQAAAAAPDWPRRLGAEEDDAERG</sequence>
<dbReference type="Gramene" id="OMERI11G14490.1">
    <property type="protein sequence ID" value="OMERI11G14490.1"/>
    <property type="gene ID" value="OMERI11G14490"/>
</dbReference>
<name>A0A0E0F6Z0_9ORYZ</name>
<organism evidence="1">
    <name type="scientific">Oryza meridionalis</name>
    <dbReference type="NCBI Taxonomy" id="40149"/>
    <lineage>
        <taxon>Eukaryota</taxon>
        <taxon>Viridiplantae</taxon>
        <taxon>Streptophyta</taxon>
        <taxon>Embryophyta</taxon>
        <taxon>Tracheophyta</taxon>
        <taxon>Spermatophyta</taxon>
        <taxon>Magnoliopsida</taxon>
        <taxon>Liliopsida</taxon>
        <taxon>Poales</taxon>
        <taxon>Poaceae</taxon>
        <taxon>BOP clade</taxon>
        <taxon>Oryzoideae</taxon>
        <taxon>Oryzeae</taxon>
        <taxon>Oryzinae</taxon>
        <taxon>Oryza</taxon>
    </lineage>
</organism>